<sequence length="39" mass="4596">MTAHSNHFDSTGTDPERSLKVTHWNIRRPYVHPFNFDAI</sequence>
<protein>
    <submittedName>
        <fullName evidence="1">18550_t:CDS:1</fullName>
    </submittedName>
</protein>
<organism evidence="1 2">
    <name type="scientific">Racocetra persica</name>
    <dbReference type="NCBI Taxonomy" id="160502"/>
    <lineage>
        <taxon>Eukaryota</taxon>
        <taxon>Fungi</taxon>
        <taxon>Fungi incertae sedis</taxon>
        <taxon>Mucoromycota</taxon>
        <taxon>Glomeromycotina</taxon>
        <taxon>Glomeromycetes</taxon>
        <taxon>Diversisporales</taxon>
        <taxon>Gigasporaceae</taxon>
        <taxon>Racocetra</taxon>
    </lineage>
</organism>
<dbReference type="EMBL" id="CAJVQC010010152">
    <property type="protein sequence ID" value="CAG8613201.1"/>
    <property type="molecule type" value="Genomic_DNA"/>
</dbReference>
<gene>
    <name evidence="1" type="ORF">RPERSI_LOCUS6389</name>
</gene>
<keyword evidence="2" id="KW-1185">Reference proteome</keyword>
<reference evidence="1" key="1">
    <citation type="submission" date="2021-06" db="EMBL/GenBank/DDBJ databases">
        <authorList>
            <person name="Kallberg Y."/>
            <person name="Tangrot J."/>
            <person name="Rosling A."/>
        </authorList>
    </citation>
    <scope>NUCLEOTIDE SEQUENCE</scope>
    <source>
        <strain evidence="1">MA461A</strain>
    </source>
</reference>
<proteinExistence type="predicted"/>
<name>A0ACA9MWH5_9GLOM</name>
<accession>A0ACA9MWH5</accession>
<evidence type="ECO:0000313" key="2">
    <source>
        <dbReference type="Proteomes" id="UP000789920"/>
    </source>
</evidence>
<comment type="caution">
    <text evidence="1">The sequence shown here is derived from an EMBL/GenBank/DDBJ whole genome shotgun (WGS) entry which is preliminary data.</text>
</comment>
<dbReference type="Proteomes" id="UP000789920">
    <property type="component" value="Unassembled WGS sequence"/>
</dbReference>
<evidence type="ECO:0000313" key="1">
    <source>
        <dbReference type="EMBL" id="CAG8613201.1"/>
    </source>
</evidence>